<dbReference type="Pfam" id="PF04999">
    <property type="entry name" value="FtsL"/>
    <property type="match status" value="1"/>
</dbReference>
<evidence type="ECO:0000256" key="2">
    <source>
        <dbReference type="ARBA" id="ARBA00022475"/>
    </source>
</evidence>
<dbReference type="GO" id="GO:0005886">
    <property type="term" value="C:plasma membrane"/>
    <property type="evidence" value="ECO:0007669"/>
    <property type="project" value="UniProtKB-SubCell"/>
</dbReference>
<dbReference type="GO" id="GO:0043093">
    <property type="term" value="P:FtsZ-dependent cytokinesis"/>
    <property type="evidence" value="ECO:0007669"/>
    <property type="project" value="UniProtKB-UniRule"/>
</dbReference>
<evidence type="ECO:0000256" key="1">
    <source>
        <dbReference type="ARBA" id="ARBA00004401"/>
    </source>
</evidence>
<keyword evidence="6 8" id="KW-0472">Membrane</keyword>
<gene>
    <name evidence="8" type="primary">ftsL</name>
    <name evidence="10" type="ORF">VI33_04735</name>
</gene>
<keyword evidence="11" id="KW-1185">Reference proteome</keyword>
<dbReference type="Proteomes" id="UP000066549">
    <property type="component" value="Chromosome"/>
</dbReference>
<name>A0A0H4IZT0_9PROT</name>
<reference evidence="10 11" key="1">
    <citation type="submission" date="2015-03" db="EMBL/GenBank/DDBJ databases">
        <title>Comparative analysis of the OM43 clade including a novel species from Red Sea uncovers genomic and metabolic diversity among marine methylotrophs.</title>
        <authorList>
            <person name="Jimenez-Infante F."/>
            <person name="Ngugi D.K."/>
            <person name="Vinu M."/>
            <person name="Alam I."/>
            <person name="Kamau A."/>
            <person name="Blom J."/>
            <person name="Bajic V.B."/>
            <person name="Stingl U."/>
        </authorList>
    </citation>
    <scope>NUCLEOTIDE SEQUENCE [LARGE SCALE GENOMIC DNA]</scope>
    <source>
        <strain evidence="10 11">MBRSH7</strain>
    </source>
</reference>
<evidence type="ECO:0000256" key="5">
    <source>
        <dbReference type="ARBA" id="ARBA00022989"/>
    </source>
</evidence>
<evidence type="ECO:0000256" key="6">
    <source>
        <dbReference type="ARBA" id="ARBA00023136"/>
    </source>
</evidence>
<keyword evidence="4 8" id="KW-0812">Transmembrane</keyword>
<dbReference type="EMBL" id="CP011002">
    <property type="protein sequence ID" value="AKO66019.1"/>
    <property type="molecule type" value="Genomic_DNA"/>
</dbReference>
<evidence type="ECO:0000313" key="10">
    <source>
        <dbReference type="EMBL" id="AKO66019.1"/>
    </source>
</evidence>
<keyword evidence="5 8" id="KW-1133">Transmembrane helix</keyword>
<keyword evidence="3 8" id="KW-0132">Cell division</keyword>
<dbReference type="InterPro" id="IPR011922">
    <property type="entry name" value="Cell_div_FtsL"/>
</dbReference>
<evidence type="ECO:0000256" key="4">
    <source>
        <dbReference type="ARBA" id="ARBA00022692"/>
    </source>
</evidence>
<evidence type="ECO:0000256" key="8">
    <source>
        <dbReference type="HAMAP-Rule" id="MF_00910"/>
    </source>
</evidence>
<dbReference type="NCBIfam" id="TIGR02209">
    <property type="entry name" value="ftsL_broad"/>
    <property type="match status" value="1"/>
</dbReference>
<organism evidence="10 11">
    <name type="scientific">Methylophilales bacterium MBRS-H7</name>
    <dbReference type="NCBI Taxonomy" id="1623450"/>
    <lineage>
        <taxon>Bacteria</taxon>
        <taxon>Pseudomonadati</taxon>
        <taxon>Pseudomonadota</taxon>
        <taxon>Betaproteobacteria</taxon>
        <taxon>Nitrosomonadales</taxon>
        <taxon>OM43 clade</taxon>
    </lineage>
</organism>
<dbReference type="GO" id="GO:0032153">
    <property type="term" value="C:cell division site"/>
    <property type="evidence" value="ECO:0007669"/>
    <property type="project" value="UniProtKB-UniRule"/>
</dbReference>
<keyword evidence="2 8" id="KW-1003">Cell membrane</keyword>
<sequence length="87" mass="10331">MIKLNLFLFVILIIFALLKVNSEHLYRKNFSQLDSEQKREIELKEEQTKLELENTDQSGSKRIEEFAKNKLNMIEANPDNIIHLENK</sequence>
<dbReference type="AlphaFoldDB" id="A0A0H4IZT0"/>
<evidence type="ECO:0000256" key="9">
    <source>
        <dbReference type="NCBIfam" id="TIGR02209"/>
    </source>
</evidence>
<comment type="subcellular location">
    <subcellularLocation>
        <location evidence="8">Cell inner membrane</location>
        <topology evidence="8">Single-pass type II membrane protein</topology>
    </subcellularLocation>
    <subcellularLocation>
        <location evidence="1">Cell membrane</location>
        <topology evidence="1">Single-pass type II membrane protein</topology>
    </subcellularLocation>
    <text evidence="8">Localizes to the division septum where it forms a ring structure.</text>
</comment>
<evidence type="ECO:0000256" key="3">
    <source>
        <dbReference type="ARBA" id="ARBA00022618"/>
    </source>
</evidence>
<proteinExistence type="inferred from homology"/>
<evidence type="ECO:0000313" key="11">
    <source>
        <dbReference type="Proteomes" id="UP000066549"/>
    </source>
</evidence>
<comment type="similarity">
    <text evidence="8">Belongs to the FtsL family.</text>
</comment>
<keyword evidence="7 8" id="KW-0131">Cell cycle</keyword>
<evidence type="ECO:0000256" key="7">
    <source>
        <dbReference type="ARBA" id="ARBA00023306"/>
    </source>
</evidence>
<accession>A0A0H4IZT0</accession>
<comment type="function">
    <text evidence="8">Essential cell division protein. May link together the upstream cell division proteins, which are predominantly cytoplasmic, with the downstream cell division proteins, which are predominantly periplasmic.</text>
</comment>
<protein>
    <recommendedName>
        <fullName evidence="8 9">Cell division protein FtsL</fullName>
    </recommendedName>
</protein>
<dbReference type="HAMAP" id="MF_00910">
    <property type="entry name" value="FtsL"/>
    <property type="match status" value="1"/>
</dbReference>
<comment type="subunit">
    <text evidence="8">Part of a complex composed of FtsB, FtsL and FtsQ.</text>
</comment>
<keyword evidence="8" id="KW-0997">Cell inner membrane</keyword>